<evidence type="ECO:0000256" key="3">
    <source>
        <dbReference type="ARBA" id="ARBA00022679"/>
    </source>
</evidence>
<dbReference type="PANTHER" id="PTHR44307:SF2">
    <property type="entry name" value="PHOSPHOETHANOLAMINE METHYLTRANSFERASE ISOFORM X1"/>
    <property type="match status" value="1"/>
</dbReference>
<reference evidence="5" key="1">
    <citation type="submission" date="2018-06" db="EMBL/GenBank/DDBJ databases">
        <authorList>
            <person name="Zhirakovskaya E."/>
        </authorList>
    </citation>
    <scope>NUCLEOTIDE SEQUENCE</scope>
</reference>
<dbReference type="AlphaFoldDB" id="A0A3B0RGI4"/>
<gene>
    <name evidence="5" type="ORF">MNBD_ALPHA02-664</name>
</gene>
<protein>
    <recommendedName>
        <fullName evidence="6">Methyltransferase type 11 domain-containing protein</fullName>
    </recommendedName>
</protein>
<dbReference type="GO" id="GO:0032259">
    <property type="term" value="P:methylation"/>
    <property type="evidence" value="ECO:0007669"/>
    <property type="project" value="UniProtKB-KW"/>
</dbReference>
<comment type="pathway">
    <text evidence="1">Lipid metabolism.</text>
</comment>
<organism evidence="5">
    <name type="scientific">hydrothermal vent metagenome</name>
    <dbReference type="NCBI Taxonomy" id="652676"/>
    <lineage>
        <taxon>unclassified sequences</taxon>
        <taxon>metagenomes</taxon>
        <taxon>ecological metagenomes</taxon>
    </lineage>
</organism>
<evidence type="ECO:0000256" key="4">
    <source>
        <dbReference type="ARBA" id="ARBA00025707"/>
    </source>
</evidence>
<evidence type="ECO:0000313" key="5">
    <source>
        <dbReference type="EMBL" id="VAV90981.1"/>
    </source>
</evidence>
<dbReference type="PANTHER" id="PTHR44307">
    <property type="entry name" value="PHOSPHOETHANOLAMINE METHYLTRANSFERASE"/>
    <property type="match status" value="1"/>
</dbReference>
<keyword evidence="3" id="KW-0808">Transferase</keyword>
<dbReference type="CDD" id="cd02440">
    <property type="entry name" value="AdoMet_MTases"/>
    <property type="match status" value="1"/>
</dbReference>
<dbReference type="Pfam" id="PF13489">
    <property type="entry name" value="Methyltransf_23"/>
    <property type="match status" value="1"/>
</dbReference>
<dbReference type="Gene3D" id="3.40.50.150">
    <property type="entry name" value="Vaccinia Virus protein VP39"/>
    <property type="match status" value="1"/>
</dbReference>
<evidence type="ECO:0000256" key="2">
    <source>
        <dbReference type="ARBA" id="ARBA00022603"/>
    </source>
</evidence>
<comment type="pathway">
    <text evidence="4">Phospholipid metabolism.</text>
</comment>
<sequence>MAKETKDIKVPLKMRLSAWWNGYDLDDVKELLLARQNGGVEAEKTSADKIEIDTPNVEDSISALKWDELRMKMSQLIWGDGYCGPGGKEHIARMCKLLTMNSEMSAIVVGAGLGGPARVLAEEFGVWITGYELSETLAERGMKMSTDMGLASKAIISHLDPEKAEPFDRRFDRAFSKEALYNFPDKPKILKDTFDTLKEGALFLITDYTLANVSAIENPDVQKWLSQEAIRPFPVTADYMQNSLEEAGFVLRVNEDISKEYIDLIEGSWSKAATVAEHLATKGDEGVAAIKILMEEAEHWALRAKLLKEGHIHVWRFLANKPAEQIR</sequence>
<name>A0A3B0RGI4_9ZZZZ</name>
<keyword evidence="2" id="KW-0489">Methyltransferase</keyword>
<evidence type="ECO:0008006" key="6">
    <source>
        <dbReference type="Google" id="ProtNLM"/>
    </source>
</evidence>
<dbReference type="SUPFAM" id="SSF53335">
    <property type="entry name" value="S-adenosyl-L-methionine-dependent methyltransferases"/>
    <property type="match status" value="1"/>
</dbReference>
<dbReference type="EMBL" id="UOED01000063">
    <property type="protein sequence ID" value="VAV90981.1"/>
    <property type="molecule type" value="Genomic_DNA"/>
</dbReference>
<evidence type="ECO:0000256" key="1">
    <source>
        <dbReference type="ARBA" id="ARBA00005189"/>
    </source>
</evidence>
<accession>A0A3B0RGI4</accession>
<proteinExistence type="predicted"/>
<dbReference type="GO" id="GO:0008168">
    <property type="term" value="F:methyltransferase activity"/>
    <property type="evidence" value="ECO:0007669"/>
    <property type="project" value="UniProtKB-KW"/>
</dbReference>
<dbReference type="InterPro" id="IPR029063">
    <property type="entry name" value="SAM-dependent_MTases_sf"/>
</dbReference>